<dbReference type="Proteomes" id="UP000823936">
    <property type="component" value="Unassembled WGS sequence"/>
</dbReference>
<evidence type="ECO:0000313" key="2">
    <source>
        <dbReference type="EMBL" id="HIV99160.1"/>
    </source>
</evidence>
<evidence type="ECO:0000256" key="1">
    <source>
        <dbReference type="SAM" id="SignalP"/>
    </source>
</evidence>
<comment type="caution">
    <text evidence="2">The sequence shown here is derived from an EMBL/GenBank/DDBJ whole genome shotgun (WGS) entry which is preliminary data.</text>
</comment>
<accession>A0A9D1PTW9</accession>
<protein>
    <recommendedName>
        <fullName evidence="4">Autotransporter domain-containing protein</fullName>
    </recommendedName>
</protein>
<gene>
    <name evidence="2" type="ORF">IAB12_05245</name>
</gene>
<organism evidence="2 3">
    <name type="scientific">Candidatus Ornithospirochaeta avicola</name>
    <dbReference type="NCBI Taxonomy" id="2840896"/>
    <lineage>
        <taxon>Bacteria</taxon>
        <taxon>Pseudomonadati</taxon>
        <taxon>Spirochaetota</taxon>
        <taxon>Spirochaetia</taxon>
        <taxon>Spirochaetales</taxon>
        <taxon>Spirochaetaceae</taxon>
        <taxon>Spirochaetaceae incertae sedis</taxon>
        <taxon>Candidatus Ornithospirochaeta</taxon>
    </lineage>
</organism>
<evidence type="ECO:0008006" key="4">
    <source>
        <dbReference type="Google" id="ProtNLM"/>
    </source>
</evidence>
<dbReference type="EMBL" id="DXHU01000020">
    <property type="protein sequence ID" value="HIV99160.1"/>
    <property type="molecule type" value="Genomic_DNA"/>
</dbReference>
<evidence type="ECO:0000313" key="3">
    <source>
        <dbReference type="Proteomes" id="UP000823936"/>
    </source>
</evidence>
<reference evidence="2" key="2">
    <citation type="submission" date="2021-04" db="EMBL/GenBank/DDBJ databases">
        <authorList>
            <person name="Gilroy R."/>
        </authorList>
    </citation>
    <scope>NUCLEOTIDE SEQUENCE</scope>
    <source>
        <strain evidence="2">Gambia11-129</strain>
    </source>
</reference>
<reference evidence="2" key="1">
    <citation type="journal article" date="2021" name="PeerJ">
        <title>Extensive microbial diversity within the chicken gut microbiome revealed by metagenomics and culture.</title>
        <authorList>
            <person name="Gilroy R."/>
            <person name="Ravi A."/>
            <person name="Getino M."/>
            <person name="Pursley I."/>
            <person name="Horton D.L."/>
            <person name="Alikhan N.F."/>
            <person name="Baker D."/>
            <person name="Gharbi K."/>
            <person name="Hall N."/>
            <person name="Watson M."/>
            <person name="Adriaenssens E.M."/>
            <person name="Foster-Nyarko E."/>
            <person name="Jarju S."/>
            <person name="Secka A."/>
            <person name="Antonio M."/>
            <person name="Oren A."/>
            <person name="Chaudhuri R.R."/>
            <person name="La Ragione R."/>
            <person name="Hildebrand F."/>
            <person name="Pallen M.J."/>
        </authorList>
    </citation>
    <scope>NUCLEOTIDE SEQUENCE</scope>
    <source>
        <strain evidence="2">Gambia11-129</strain>
    </source>
</reference>
<name>A0A9D1PTW9_9SPIO</name>
<sequence length="343" mass="39256">MKKIFMAMMVLLISLSSLFCASSSSFSFSNLLESPLYSPSFNGSYEDTLVSPSAMHFRTDEYVFFSTVRFSEHYSASDWRENLKLPYINNYRNEYIFSFMSRYIALNVINSLYVNAESRSSESLYASFFNDISISLNLSWGISFFSAGLSVDGGTTLVRENRRVDGISDLVSNAYFSSYTTLDDSDFFSIGFSLSFDFDYIAFTYQLDKLATLEDNRLYSDGNLIVENMVMSIALSYPEYTSRGNLNLFSPRVSYTLKGNPAGEYSLYASADLKFNLLPDFSFSLAAGYSETKHRFFIFRPENGMLSFSFSLSYERYYFMLGLNTDTASFEHYYPYISFTFAL</sequence>
<feature type="chain" id="PRO_5039292974" description="Autotransporter domain-containing protein" evidence="1">
    <location>
        <begin position="22"/>
        <end position="343"/>
    </location>
</feature>
<keyword evidence="1" id="KW-0732">Signal</keyword>
<proteinExistence type="predicted"/>
<dbReference type="AlphaFoldDB" id="A0A9D1PTW9"/>
<feature type="signal peptide" evidence="1">
    <location>
        <begin position="1"/>
        <end position="21"/>
    </location>
</feature>